<comment type="subcellular location">
    <subcellularLocation>
        <location evidence="1 9">Cell inner membrane</location>
        <topology evidence="1 9">Multi-pass membrane protein</topology>
    </subcellularLocation>
</comment>
<evidence type="ECO:0000256" key="1">
    <source>
        <dbReference type="ARBA" id="ARBA00004429"/>
    </source>
</evidence>
<keyword evidence="13" id="KW-1185">Reference proteome</keyword>
<accession>A0ABW4NZ66</accession>
<keyword evidence="7 10" id="KW-1133">Transmembrane helix</keyword>
<dbReference type="EMBL" id="JBHUFP010000025">
    <property type="protein sequence ID" value="MFD1806882.1"/>
    <property type="molecule type" value="Genomic_DNA"/>
</dbReference>
<dbReference type="InterPro" id="IPR003004">
    <property type="entry name" value="GspF/PilC"/>
</dbReference>
<dbReference type="InterPro" id="IPR018076">
    <property type="entry name" value="T2SS_GspF_dom"/>
</dbReference>
<dbReference type="InterPro" id="IPR001992">
    <property type="entry name" value="T2SS_GspF/T4SS_PilC_CS"/>
</dbReference>
<feature type="transmembrane region" description="Helical" evidence="10">
    <location>
        <begin position="377"/>
        <end position="397"/>
    </location>
</feature>
<evidence type="ECO:0000313" key="12">
    <source>
        <dbReference type="EMBL" id="MFD1806882.1"/>
    </source>
</evidence>
<dbReference type="Proteomes" id="UP001597420">
    <property type="component" value="Unassembled WGS sequence"/>
</dbReference>
<dbReference type="PANTHER" id="PTHR30012">
    <property type="entry name" value="GENERAL SECRETION PATHWAY PROTEIN"/>
    <property type="match status" value="1"/>
</dbReference>
<sequence length="405" mass="46615">MSKLKLFRWHGINRLKQTQKGMIVAETEAIAKQRLITRGFQQLRLQQDWQLSTKPKNSEICELWSQFAFLLQSALPLKTSLQILQQNCLNIQLNQWVVNLLKSLENGISLSVALQHAGNHVTTQERQLIYIGEMTGKLPQICQQIAEQRKKALALQRRVQKILFYPVVVLSISVILTTLLLLFVVPQFAEIYAEQPLPVFTSLLLSLSTGLQRYFLQIMLILSLLILLIHLQSKHSLWLNRQKVKLIQRIPYLNKITQLNRLVHFCRHLHLMLAAGVPLTQALDCFLPKQQSWQRERTLQYDFVLVNEVRSVLQQISYGNTFSDSISTTLFPDSVQQMLQVSEKSGKFVAMLDYIADNYQQQLEHQLDLLAQMLEPLLMLLIGSLIGLIMLGMYLPIFSMGAVMQ</sequence>
<comment type="caution">
    <text evidence="12">The sequence shown here is derived from an EMBL/GenBank/DDBJ whole genome shotgun (WGS) entry which is preliminary data.</text>
</comment>
<evidence type="ECO:0000256" key="5">
    <source>
        <dbReference type="ARBA" id="ARBA00022519"/>
    </source>
</evidence>
<evidence type="ECO:0000256" key="6">
    <source>
        <dbReference type="ARBA" id="ARBA00022692"/>
    </source>
</evidence>
<dbReference type="RefSeq" id="WP_379099601.1">
    <property type="nucleotide sequence ID" value="NZ_JBHUFP010000025.1"/>
</dbReference>
<dbReference type="Gene3D" id="1.20.81.30">
    <property type="entry name" value="Type II secretion system (T2SS), domain F"/>
    <property type="match status" value="2"/>
</dbReference>
<name>A0ABW4NZ66_9PAST</name>
<evidence type="ECO:0000256" key="7">
    <source>
        <dbReference type="ARBA" id="ARBA00022989"/>
    </source>
</evidence>
<comment type="similarity">
    <text evidence="2 9">Belongs to the GSP F family.</text>
</comment>
<dbReference type="InterPro" id="IPR042094">
    <property type="entry name" value="T2SS_GspF_sf"/>
</dbReference>
<keyword evidence="8 10" id="KW-0472">Membrane</keyword>
<proteinExistence type="inferred from homology"/>
<feature type="domain" description="Type II secretion system protein GspF" evidence="11">
    <location>
        <begin position="265"/>
        <end position="396"/>
    </location>
</feature>
<gene>
    <name evidence="12" type="ORF">ACFSAV_10985</name>
</gene>
<dbReference type="PRINTS" id="PR00812">
    <property type="entry name" value="BCTERIALGSPF"/>
</dbReference>
<evidence type="ECO:0000256" key="4">
    <source>
        <dbReference type="ARBA" id="ARBA00022475"/>
    </source>
</evidence>
<protein>
    <submittedName>
        <fullName evidence="12">Type II secretion system F family protein</fullName>
    </submittedName>
</protein>
<evidence type="ECO:0000256" key="8">
    <source>
        <dbReference type="ARBA" id="ARBA00023136"/>
    </source>
</evidence>
<keyword evidence="6 9" id="KW-0812">Transmembrane</keyword>
<evidence type="ECO:0000259" key="11">
    <source>
        <dbReference type="Pfam" id="PF00482"/>
    </source>
</evidence>
<organism evidence="12 13">
    <name type="scientific">Pasteurella oralis</name>
    <dbReference type="NCBI Taxonomy" id="1071947"/>
    <lineage>
        <taxon>Bacteria</taxon>
        <taxon>Pseudomonadati</taxon>
        <taxon>Pseudomonadota</taxon>
        <taxon>Gammaproteobacteria</taxon>
        <taxon>Pasteurellales</taxon>
        <taxon>Pasteurellaceae</taxon>
        <taxon>Pasteurella</taxon>
    </lineage>
</organism>
<evidence type="ECO:0000256" key="3">
    <source>
        <dbReference type="ARBA" id="ARBA00022448"/>
    </source>
</evidence>
<feature type="transmembrane region" description="Helical" evidence="10">
    <location>
        <begin position="214"/>
        <end position="231"/>
    </location>
</feature>
<keyword evidence="5" id="KW-0997">Cell inner membrane</keyword>
<dbReference type="PROSITE" id="PS00874">
    <property type="entry name" value="T2SP_F"/>
    <property type="match status" value="1"/>
</dbReference>
<evidence type="ECO:0000256" key="9">
    <source>
        <dbReference type="RuleBase" id="RU003923"/>
    </source>
</evidence>
<evidence type="ECO:0000256" key="10">
    <source>
        <dbReference type="SAM" id="Phobius"/>
    </source>
</evidence>
<reference evidence="13" key="1">
    <citation type="journal article" date="2019" name="Int. J. Syst. Evol. Microbiol.">
        <title>The Global Catalogue of Microorganisms (GCM) 10K type strain sequencing project: providing services to taxonomists for standard genome sequencing and annotation.</title>
        <authorList>
            <consortium name="The Broad Institute Genomics Platform"/>
            <consortium name="The Broad Institute Genome Sequencing Center for Infectious Disease"/>
            <person name="Wu L."/>
            <person name="Ma J."/>
        </authorList>
    </citation>
    <scope>NUCLEOTIDE SEQUENCE [LARGE SCALE GENOMIC DNA]</scope>
    <source>
        <strain evidence="13">CCM 7950</strain>
    </source>
</reference>
<dbReference type="PANTHER" id="PTHR30012:SF7">
    <property type="entry name" value="PROTEIN TRANSPORT PROTEIN HOFC HOMOLOG"/>
    <property type="match status" value="1"/>
</dbReference>
<evidence type="ECO:0000256" key="2">
    <source>
        <dbReference type="ARBA" id="ARBA00005745"/>
    </source>
</evidence>
<feature type="transmembrane region" description="Helical" evidence="10">
    <location>
        <begin position="162"/>
        <end position="185"/>
    </location>
</feature>
<keyword evidence="3 9" id="KW-0813">Transport</keyword>
<feature type="domain" description="Type II secretion system protein GspF" evidence="11">
    <location>
        <begin position="66"/>
        <end position="186"/>
    </location>
</feature>
<evidence type="ECO:0000313" key="13">
    <source>
        <dbReference type="Proteomes" id="UP001597420"/>
    </source>
</evidence>
<dbReference type="Pfam" id="PF00482">
    <property type="entry name" value="T2SSF"/>
    <property type="match status" value="2"/>
</dbReference>
<keyword evidence="4" id="KW-1003">Cell membrane</keyword>